<evidence type="ECO:0000256" key="1">
    <source>
        <dbReference type="SAM" id="MobiDB-lite"/>
    </source>
</evidence>
<feature type="compositionally biased region" description="Acidic residues" evidence="1">
    <location>
        <begin position="89"/>
        <end position="100"/>
    </location>
</feature>
<accession>A0A4C1TTU9</accession>
<protein>
    <submittedName>
        <fullName evidence="2">Uncharacterized protein</fullName>
    </submittedName>
</protein>
<gene>
    <name evidence="2" type="ORF">EVAR_73878_1</name>
</gene>
<name>A0A4C1TTU9_EUMVA</name>
<feature type="compositionally biased region" description="Basic and acidic residues" evidence="1">
    <location>
        <begin position="101"/>
        <end position="111"/>
    </location>
</feature>
<feature type="region of interest" description="Disordered" evidence="1">
    <location>
        <begin position="1"/>
        <end position="22"/>
    </location>
</feature>
<dbReference type="Proteomes" id="UP000299102">
    <property type="component" value="Unassembled WGS sequence"/>
</dbReference>
<reference evidence="2 3" key="1">
    <citation type="journal article" date="2019" name="Commun. Biol.">
        <title>The bagworm genome reveals a unique fibroin gene that provides high tensile strength.</title>
        <authorList>
            <person name="Kono N."/>
            <person name="Nakamura H."/>
            <person name="Ohtoshi R."/>
            <person name="Tomita M."/>
            <person name="Numata K."/>
            <person name="Arakawa K."/>
        </authorList>
    </citation>
    <scope>NUCLEOTIDE SEQUENCE [LARGE SCALE GENOMIC DNA]</scope>
</reference>
<dbReference type="EMBL" id="BGZK01006299">
    <property type="protein sequence ID" value="GBP17445.1"/>
    <property type="molecule type" value="Genomic_DNA"/>
</dbReference>
<sequence>MYQWATTLKDPARLKPPPPTSLRTTCAQLSTAASDLTVGHQSKVNLTLGLQGRDVDSCEIVTNPLHLQTPADRDVIIRNRIKTPTLDDIANEPDDEITEERDDRNNEHFFS</sequence>
<evidence type="ECO:0000313" key="2">
    <source>
        <dbReference type="EMBL" id="GBP17445.1"/>
    </source>
</evidence>
<keyword evidence="3" id="KW-1185">Reference proteome</keyword>
<evidence type="ECO:0000313" key="3">
    <source>
        <dbReference type="Proteomes" id="UP000299102"/>
    </source>
</evidence>
<proteinExistence type="predicted"/>
<dbReference type="AlphaFoldDB" id="A0A4C1TTU9"/>
<comment type="caution">
    <text evidence="2">The sequence shown here is derived from an EMBL/GenBank/DDBJ whole genome shotgun (WGS) entry which is preliminary data.</text>
</comment>
<organism evidence="2 3">
    <name type="scientific">Eumeta variegata</name>
    <name type="common">Bagworm moth</name>
    <name type="synonym">Eumeta japonica</name>
    <dbReference type="NCBI Taxonomy" id="151549"/>
    <lineage>
        <taxon>Eukaryota</taxon>
        <taxon>Metazoa</taxon>
        <taxon>Ecdysozoa</taxon>
        <taxon>Arthropoda</taxon>
        <taxon>Hexapoda</taxon>
        <taxon>Insecta</taxon>
        <taxon>Pterygota</taxon>
        <taxon>Neoptera</taxon>
        <taxon>Endopterygota</taxon>
        <taxon>Lepidoptera</taxon>
        <taxon>Glossata</taxon>
        <taxon>Ditrysia</taxon>
        <taxon>Tineoidea</taxon>
        <taxon>Psychidae</taxon>
        <taxon>Oiketicinae</taxon>
        <taxon>Eumeta</taxon>
    </lineage>
</organism>
<dbReference type="OrthoDB" id="5960253at2759"/>
<feature type="region of interest" description="Disordered" evidence="1">
    <location>
        <begin position="86"/>
        <end position="111"/>
    </location>
</feature>